<keyword evidence="3" id="KW-1185">Reference proteome</keyword>
<dbReference type="SUPFAM" id="SSF54427">
    <property type="entry name" value="NTF2-like"/>
    <property type="match status" value="1"/>
</dbReference>
<dbReference type="Proteomes" id="UP000001302">
    <property type="component" value="Chromosome"/>
</dbReference>
<dbReference type="STRING" id="314260.PB2503_07649"/>
<keyword evidence="1" id="KW-0732">Signal</keyword>
<dbReference type="KEGG" id="pbr:PB2503_07649"/>
<dbReference type="AlphaFoldDB" id="E0TGG6"/>
<accession>E0TGG6</accession>
<dbReference type="InterPro" id="IPR032710">
    <property type="entry name" value="NTF2-like_dom_sf"/>
</dbReference>
<feature type="chain" id="PRO_5003140673" description="Phosphoribosyl-AMP cyclohydrolase" evidence="1">
    <location>
        <begin position="29"/>
        <end position="189"/>
    </location>
</feature>
<reference evidence="3" key="1">
    <citation type="submission" date="2010-08" db="EMBL/GenBank/DDBJ databases">
        <title>Genome sequence of Parvularcula bermudensis HTCC2503.</title>
        <authorList>
            <person name="Kang D.-M."/>
            <person name="Oh H.-M."/>
            <person name="Cho J.-C."/>
        </authorList>
    </citation>
    <scope>NUCLEOTIDE SEQUENCE [LARGE SCALE GENOMIC DNA]</scope>
    <source>
        <strain evidence="3">ATCC BAA-594 / HTCC2503 / KCTC 12087</strain>
    </source>
</reference>
<evidence type="ECO:0000313" key="3">
    <source>
        <dbReference type="Proteomes" id="UP000001302"/>
    </source>
</evidence>
<feature type="signal peptide" evidence="1">
    <location>
        <begin position="1"/>
        <end position="28"/>
    </location>
</feature>
<organism evidence="2 3">
    <name type="scientific">Parvularcula bermudensis (strain ATCC BAA-594 / HTCC2503 / KCTC 12087)</name>
    <dbReference type="NCBI Taxonomy" id="314260"/>
    <lineage>
        <taxon>Bacteria</taxon>
        <taxon>Pseudomonadati</taxon>
        <taxon>Pseudomonadota</taxon>
        <taxon>Alphaproteobacteria</taxon>
        <taxon>Parvularculales</taxon>
        <taxon>Parvularculaceae</taxon>
        <taxon>Parvularcula</taxon>
    </lineage>
</organism>
<proteinExistence type="predicted"/>
<dbReference type="RefSeq" id="WP_013300559.1">
    <property type="nucleotide sequence ID" value="NC_014414.1"/>
</dbReference>
<dbReference type="eggNOG" id="COG4337">
    <property type="taxonomic scope" value="Bacteria"/>
</dbReference>
<dbReference type="Gene3D" id="3.10.450.50">
    <property type="match status" value="1"/>
</dbReference>
<sequence>MMPQRLIPALLASVTLAGVPLASSTALAAGTTYAEETQITEADVAAVQQAWGNGIVAIGEAYTAGEDYEEAASEHIERFYAYGSKPVLFKPTLAAEDQFRGSFDEALSYFVGGSIEEDKGFAIAPYTNVRWENEGTLIFDDSAVAMGNYYFTTTEGNEVKVEYSFVYAPDEDGDLKIVLHHSALPYSPE</sequence>
<name>E0TGG6_PARBH</name>
<reference evidence="2 3" key="2">
    <citation type="journal article" date="2011" name="J. Bacteriol.">
        <title>Complete genome sequence of strain HTCC2503T of Parvularcula bermudensis, the type species of the order "Parvularculales" in the class Alphaproteobacteria.</title>
        <authorList>
            <person name="Oh H.M."/>
            <person name="Kang I."/>
            <person name="Vergin K.L."/>
            <person name="Kang D."/>
            <person name="Rhee K.H."/>
            <person name="Giovannoni S.J."/>
            <person name="Cho J.C."/>
        </authorList>
    </citation>
    <scope>NUCLEOTIDE SEQUENCE [LARGE SCALE GENOMIC DNA]</scope>
    <source>
        <strain evidence="3">ATCC BAA-594 / HTCC2503 / KCTC 12087</strain>
    </source>
</reference>
<evidence type="ECO:0000313" key="2">
    <source>
        <dbReference type="EMBL" id="ADM09585.1"/>
    </source>
</evidence>
<dbReference type="HOGENOM" id="CLU_100902_1_0_5"/>
<evidence type="ECO:0008006" key="4">
    <source>
        <dbReference type="Google" id="ProtNLM"/>
    </source>
</evidence>
<evidence type="ECO:0000256" key="1">
    <source>
        <dbReference type="SAM" id="SignalP"/>
    </source>
</evidence>
<dbReference type="EMBL" id="CP002156">
    <property type="protein sequence ID" value="ADM09585.1"/>
    <property type="molecule type" value="Genomic_DNA"/>
</dbReference>
<protein>
    <recommendedName>
        <fullName evidence="4">Phosphoribosyl-AMP cyclohydrolase</fullName>
    </recommendedName>
</protein>
<dbReference type="PIRSF" id="PIRSF028288">
    <property type="entry name" value="UCP028288"/>
    <property type="match status" value="1"/>
</dbReference>
<gene>
    <name evidence="2" type="ordered locus">PB2503_07649</name>
</gene>
<dbReference type="InterPro" id="IPR016878">
    <property type="entry name" value="MICAH-like"/>
</dbReference>